<dbReference type="InterPro" id="IPR029058">
    <property type="entry name" value="AB_hydrolase_fold"/>
</dbReference>
<dbReference type="EMBL" id="CP111028">
    <property type="protein sequence ID" value="WAR30765.1"/>
    <property type="molecule type" value="Genomic_DNA"/>
</dbReference>
<evidence type="ECO:0000256" key="3">
    <source>
        <dbReference type="ARBA" id="ARBA00022729"/>
    </source>
</evidence>
<evidence type="ECO:0000256" key="1">
    <source>
        <dbReference type="ARBA" id="ARBA00011079"/>
    </source>
</evidence>
<reference evidence="6" key="1">
    <citation type="submission" date="2022-11" db="EMBL/GenBank/DDBJ databases">
        <title>Centuries of genome instability and evolution in soft-shell clam transmissible cancer (bioRxiv).</title>
        <authorList>
            <person name="Hart S.F.M."/>
            <person name="Yonemitsu M.A."/>
            <person name="Giersch R.M."/>
            <person name="Beal B.F."/>
            <person name="Arriagada G."/>
            <person name="Davis B.W."/>
            <person name="Ostrander E.A."/>
            <person name="Goff S.P."/>
            <person name="Metzger M.J."/>
        </authorList>
    </citation>
    <scope>NUCLEOTIDE SEQUENCE</scope>
    <source>
        <strain evidence="6">MELC-2E11</strain>
        <tissue evidence="6">Siphon/mantle</tissue>
    </source>
</reference>
<accession>A0ABY7G9G0</accession>
<dbReference type="InterPro" id="IPR008758">
    <property type="entry name" value="Peptidase_S28"/>
</dbReference>
<sequence>MRNETAKNRYYGTSLPFGNDTFKKENMGLLTVEQAMADYAVLIHYGGMLSAYMRFKYPNLVTGSIAASAPVLLLTPTADRSLFWKLVTKDFSSATPTCYTKYACQYMEATIDPVEGLAKASGLFYNGTDGTLPCYNIKNEFVACADQTGCGTGPDSLAWDFQACTEIDLVTGSTNVTDMFPALPWTEKMREDYCFKTWGVRPRNTWSLVEFWGSIEFSTAGVLGQAPEHHAFVPHHVRLDLLDARCVNFDAVEIVADREVVLRRQDQYY</sequence>
<comment type="similarity">
    <text evidence="1">Belongs to the peptidase S28 family.</text>
</comment>
<gene>
    <name evidence="6" type="ORF">MAR_033307</name>
</gene>
<name>A0ABY7G9G0_MYAAR</name>
<evidence type="ECO:0000256" key="4">
    <source>
        <dbReference type="ARBA" id="ARBA00022801"/>
    </source>
</evidence>
<evidence type="ECO:0000313" key="7">
    <source>
        <dbReference type="Proteomes" id="UP001164746"/>
    </source>
</evidence>
<keyword evidence="7" id="KW-1185">Reference proteome</keyword>
<organism evidence="6 7">
    <name type="scientific">Mya arenaria</name>
    <name type="common">Soft-shell clam</name>
    <dbReference type="NCBI Taxonomy" id="6604"/>
    <lineage>
        <taxon>Eukaryota</taxon>
        <taxon>Metazoa</taxon>
        <taxon>Spiralia</taxon>
        <taxon>Lophotrochozoa</taxon>
        <taxon>Mollusca</taxon>
        <taxon>Bivalvia</taxon>
        <taxon>Autobranchia</taxon>
        <taxon>Heteroconchia</taxon>
        <taxon>Euheterodonta</taxon>
        <taxon>Imparidentia</taxon>
        <taxon>Neoheterodontei</taxon>
        <taxon>Myida</taxon>
        <taxon>Myoidea</taxon>
        <taxon>Myidae</taxon>
        <taxon>Mya</taxon>
    </lineage>
</organism>
<dbReference type="PANTHER" id="PTHR11010:SF107">
    <property type="entry name" value="DIPEPTIDYL PEPTIDASE 2"/>
    <property type="match status" value="1"/>
</dbReference>
<evidence type="ECO:0000256" key="2">
    <source>
        <dbReference type="ARBA" id="ARBA00022670"/>
    </source>
</evidence>
<evidence type="ECO:0000256" key="5">
    <source>
        <dbReference type="ARBA" id="ARBA00023180"/>
    </source>
</evidence>
<dbReference type="Proteomes" id="UP001164746">
    <property type="component" value="Chromosome 17"/>
</dbReference>
<protein>
    <submittedName>
        <fullName evidence="6">DPP2-like protein</fullName>
    </submittedName>
</protein>
<keyword evidence="3" id="KW-0732">Signal</keyword>
<keyword evidence="5" id="KW-0325">Glycoprotein</keyword>
<keyword evidence="4" id="KW-0378">Hydrolase</keyword>
<proteinExistence type="inferred from homology"/>
<dbReference type="Gene3D" id="3.40.50.1820">
    <property type="entry name" value="alpha/beta hydrolase"/>
    <property type="match status" value="1"/>
</dbReference>
<keyword evidence="2" id="KW-0645">Protease</keyword>
<dbReference type="Pfam" id="PF05577">
    <property type="entry name" value="Peptidase_S28"/>
    <property type="match status" value="1"/>
</dbReference>
<dbReference type="SUPFAM" id="SSF53474">
    <property type="entry name" value="alpha/beta-Hydrolases"/>
    <property type="match status" value="1"/>
</dbReference>
<evidence type="ECO:0000313" key="6">
    <source>
        <dbReference type="EMBL" id="WAR30765.1"/>
    </source>
</evidence>
<dbReference type="PANTHER" id="PTHR11010">
    <property type="entry name" value="PROTEASE S28 PRO-X CARBOXYPEPTIDASE-RELATED"/>
    <property type="match status" value="1"/>
</dbReference>